<dbReference type="CDD" id="cd10979">
    <property type="entry name" value="CE4_PuuE_like"/>
    <property type="match status" value="1"/>
</dbReference>
<reference evidence="2 3" key="1">
    <citation type="submission" date="2017-05" db="EMBL/GenBank/DDBJ databases">
        <authorList>
            <person name="Song R."/>
            <person name="Chenine A.L."/>
            <person name="Ruprecht R.M."/>
        </authorList>
    </citation>
    <scope>NUCLEOTIDE SEQUENCE [LARGE SCALE GENOMIC DNA]</scope>
    <source>
        <strain evidence="2">SW32</strain>
    </source>
</reference>
<proteinExistence type="predicted"/>
<evidence type="ECO:0000259" key="1">
    <source>
        <dbReference type="Pfam" id="PF01522"/>
    </source>
</evidence>
<evidence type="ECO:0000313" key="3">
    <source>
        <dbReference type="Proteomes" id="UP000194457"/>
    </source>
</evidence>
<dbReference type="GO" id="GO:0005975">
    <property type="term" value="P:carbohydrate metabolic process"/>
    <property type="evidence" value="ECO:0007669"/>
    <property type="project" value="InterPro"/>
</dbReference>
<dbReference type="GO" id="GO:0016810">
    <property type="term" value="F:hydrolase activity, acting on carbon-nitrogen (but not peptide) bonds"/>
    <property type="evidence" value="ECO:0007669"/>
    <property type="project" value="InterPro"/>
</dbReference>
<dbReference type="OrthoDB" id="9787041at2"/>
<feature type="domain" description="NodB homology" evidence="1">
    <location>
        <begin position="77"/>
        <end position="180"/>
    </location>
</feature>
<protein>
    <submittedName>
        <fullName evidence="2">Polysaccharide deacetylase</fullName>
    </submittedName>
</protein>
<sequence length="298" mass="33911">MPLNHLRHHERFDYRPITDRDDFRWPGDTRLAVYVGINLEHFSFGEGRGPGIAPPAPEGEPDVLNYAWREYGNRVGAWRFLEMLESLSLPAGVIANTSILDHCPELLEAFMARGDELIGHGHTNAERQGQMSPADEAALIARSRERLTTHFGTAPEGWLSPWISESDRTPDLLQEAGFSYTLNWSHDDRPTAMRTRRGDLLSIPYPQELNDIPTISTHRVSMNEFATMMRDQFFELLEQSRHQPLVMGIALHPWLTGQPFRLRLLRRVLADLAGHREAEGVWWTTPGAIARHVAKQAV</sequence>
<dbReference type="PANTHER" id="PTHR43123">
    <property type="entry name" value="POLYSACCHARIDE DEACETYLASE-RELATED"/>
    <property type="match status" value="1"/>
</dbReference>
<dbReference type="SUPFAM" id="SSF88713">
    <property type="entry name" value="Glycoside hydrolase/deacetylase"/>
    <property type="match status" value="1"/>
</dbReference>
<dbReference type="Proteomes" id="UP000194457">
    <property type="component" value="Chromosome"/>
</dbReference>
<keyword evidence="3" id="KW-1185">Reference proteome</keyword>
<accession>A0A240UMD5</accession>
<dbReference type="EMBL" id="CP021358">
    <property type="protein sequence ID" value="ART62667.1"/>
    <property type="molecule type" value="Genomic_DNA"/>
</dbReference>
<evidence type="ECO:0000313" key="2">
    <source>
        <dbReference type="EMBL" id="ART62667.1"/>
    </source>
</evidence>
<dbReference type="KEGG" id="kma:B9H00_06050"/>
<dbReference type="InterPro" id="IPR002509">
    <property type="entry name" value="NODB_dom"/>
</dbReference>
<dbReference type="Pfam" id="PF01522">
    <property type="entry name" value="Polysacc_deac_1"/>
    <property type="match status" value="1"/>
</dbReference>
<dbReference type="PANTHER" id="PTHR43123:SF4">
    <property type="entry name" value="POLYSACCHARIDE DEACETYLASE"/>
    <property type="match status" value="1"/>
</dbReference>
<dbReference type="AlphaFoldDB" id="A0A240UMD5"/>
<organism evidence="2 3">
    <name type="scientific">Kushneria marisflavi</name>
    <dbReference type="NCBI Taxonomy" id="157779"/>
    <lineage>
        <taxon>Bacteria</taxon>
        <taxon>Pseudomonadati</taxon>
        <taxon>Pseudomonadota</taxon>
        <taxon>Gammaproteobacteria</taxon>
        <taxon>Oceanospirillales</taxon>
        <taxon>Halomonadaceae</taxon>
        <taxon>Kushneria</taxon>
    </lineage>
</organism>
<gene>
    <name evidence="2" type="ORF">B9H00_06050</name>
</gene>
<name>A0A240UMD5_9GAMM</name>
<dbReference type="RefSeq" id="WP_086899895.1">
    <property type="nucleotide sequence ID" value="NZ_CP021358.1"/>
</dbReference>
<dbReference type="Gene3D" id="3.20.20.370">
    <property type="entry name" value="Glycoside hydrolase/deacetylase"/>
    <property type="match status" value="1"/>
</dbReference>
<dbReference type="InterPro" id="IPR011330">
    <property type="entry name" value="Glyco_hydro/deAcase_b/a-brl"/>
</dbReference>